<keyword evidence="10" id="KW-0472">Membrane</keyword>
<feature type="compositionally biased region" description="Polar residues" evidence="9">
    <location>
        <begin position="1"/>
        <end position="10"/>
    </location>
</feature>
<organism evidence="11">
    <name type="scientific">Melanopsichium pennsylvanicum 4</name>
    <dbReference type="NCBI Taxonomy" id="1398559"/>
    <lineage>
        <taxon>Eukaryota</taxon>
        <taxon>Fungi</taxon>
        <taxon>Dikarya</taxon>
        <taxon>Basidiomycota</taxon>
        <taxon>Ustilaginomycotina</taxon>
        <taxon>Ustilaginomycetes</taxon>
        <taxon>Ustilaginales</taxon>
        <taxon>Ustilaginaceae</taxon>
        <taxon>Melanopsichium</taxon>
    </lineage>
</organism>
<feature type="region of interest" description="Disordered" evidence="9">
    <location>
        <begin position="51"/>
        <end position="74"/>
    </location>
</feature>
<keyword evidence="7" id="KW-0547">Nucleotide-binding</keyword>
<dbReference type="GO" id="GO:0045134">
    <property type="term" value="F:UDP phosphatase activity"/>
    <property type="evidence" value="ECO:0007669"/>
    <property type="project" value="TreeGrafter"/>
</dbReference>
<evidence type="ECO:0000256" key="7">
    <source>
        <dbReference type="PIRSR" id="PIRSR600407-2"/>
    </source>
</evidence>
<evidence type="ECO:0000313" key="11">
    <source>
        <dbReference type="EMBL" id="CDI51471.1"/>
    </source>
</evidence>
<dbReference type="InterPro" id="IPR000407">
    <property type="entry name" value="GDA1_CD39_NTPase"/>
</dbReference>
<dbReference type="GO" id="GO:0006487">
    <property type="term" value="P:protein N-linked glycosylation"/>
    <property type="evidence" value="ECO:0007669"/>
    <property type="project" value="TreeGrafter"/>
</dbReference>
<evidence type="ECO:0000256" key="4">
    <source>
        <dbReference type="ARBA" id="ARBA00037742"/>
    </source>
</evidence>
<evidence type="ECO:0000256" key="5">
    <source>
        <dbReference type="ARBA" id="ARBA00038903"/>
    </source>
</evidence>
<dbReference type="PANTHER" id="PTHR11782:SF83">
    <property type="entry name" value="GUANOSINE-DIPHOSPHATASE"/>
    <property type="match status" value="1"/>
</dbReference>
<dbReference type="Gene3D" id="3.30.420.150">
    <property type="entry name" value="Exopolyphosphatase. Domain 2"/>
    <property type="match status" value="1"/>
</dbReference>
<dbReference type="CDD" id="cd24040">
    <property type="entry name" value="ASKHA_NBD_GDA1"/>
    <property type="match status" value="1"/>
</dbReference>
<keyword evidence="3 8" id="KW-0378">Hydrolase</keyword>
<dbReference type="GO" id="GO:0009134">
    <property type="term" value="P:nucleoside diphosphate catabolic process"/>
    <property type="evidence" value="ECO:0007669"/>
    <property type="project" value="TreeGrafter"/>
</dbReference>
<feature type="region of interest" description="Disordered" evidence="9">
    <location>
        <begin position="1"/>
        <end position="32"/>
    </location>
</feature>
<feature type="active site" description="Proton acceptor" evidence="6">
    <location>
        <position position="330"/>
    </location>
</feature>
<feature type="compositionally biased region" description="Low complexity" evidence="9">
    <location>
        <begin position="61"/>
        <end position="70"/>
    </location>
</feature>
<comment type="subcellular location">
    <subcellularLocation>
        <location evidence="1">Golgi apparatus membrane</location>
        <topology evidence="1">Single-pass type II membrane protein</topology>
    </subcellularLocation>
</comment>
<protein>
    <recommendedName>
        <fullName evidence="5">guanosine-diphosphatase</fullName>
        <ecNumber evidence="5">3.6.1.42</ecNumber>
    </recommendedName>
</protein>
<dbReference type="GO" id="GO:0017111">
    <property type="term" value="F:ribonucleoside triphosphate phosphatase activity"/>
    <property type="evidence" value="ECO:0007669"/>
    <property type="project" value="TreeGrafter"/>
</dbReference>
<dbReference type="Pfam" id="PF01150">
    <property type="entry name" value="GDA1_CD39"/>
    <property type="match status" value="1"/>
</dbReference>
<feature type="binding site" evidence="7">
    <location>
        <begin position="363"/>
        <end position="367"/>
    </location>
    <ligand>
        <name>ATP</name>
        <dbReference type="ChEBI" id="CHEBI:30616"/>
    </ligand>
</feature>
<feature type="transmembrane region" description="Helical" evidence="10">
    <location>
        <begin position="85"/>
        <end position="102"/>
    </location>
</feature>
<sequence length="644" mass="69096">MSHSPSQTSPRRVPAVGKKHYRAKSVSRSSVDLDNSETGALLLAPNGLFEGEDHTGYPPQSSAAGAGASSRSWSTRRMPLGSRRLALILLGFVALIVLFGRSDSRDAVVDYVNDKAGQVGQAYQNNAPWKAKPDSNAVGFPVEPASPTPAKAPITGTSADTVRQKPALHPDPSKTTRCDVTGPRPVDHNGNPRPLVQYAIMIDAGSTGSRVHVYRFNYCQDSPELEDEYFEMLKGGLSNYGTDPAAAADSLRPLLNSALARIPHKLRKCTPVTVKATAGLRLLPGKQAEDVIKAVRHMLENEYPFPIADGKNADGSKGSKGVEIMEGKDEGVFAWITVNYLLNRIGSSSADKLETAAVMDLGGGSTQIVFEPSFPSVLQGMQPGEHVYQLNAFGTKPYTLYQNSYLGYGLMQARMSINSLAAFTYSLAHPNAVLTGSAHDGAQGSLEWTSLRPESTRIPSPCFTNGRTKAVLISQPGQKTQANVTMVGTDGGFAACRRLVEVMMDKDAVCSSRPCSFGGVYQPSLMETFETAPIIALSYFYDRLEPLGIGPKFKIKDLEAVAQRACAYSKSDSQGFSAGAIAELEDRPETCLDLSFMHGLLSLGYELDGEREVSIAKKLGGTELGWCLGAQLAVLDEDGLICKT</sequence>
<dbReference type="GO" id="GO:0000139">
    <property type="term" value="C:Golgi membrane"/>
    <property type="evidence" value="ECO:0007669"/>
    <property type="project" value="UniProtKB-SubCell"/>
</dbReference>
<accession>A0A077QXV0</accession>
<dbReference type="EC" id="3.6.1.42" evidence="5"/>
<comment type="similarity">
    <text evidence="2 8">Belongs to the GDA1/CD39 NTPase family.</text>
</comment>
<evidence type="ECO:0000256" key="6">
    <source>
        <dbReference type="PIRSR" id="PIRSR600407-1"/>
    </source>
</evidence>
<dbReference type="GO" id="GO:0004382">
    <property type="term" value="F:GDP phosphatase activity"/>
    <property type="evidence" value="ECO:0007669"/>
    <property type="project" value="UniProtKB-EC"/>
</dbReference>
<dbReference type="PANTHER" id="PTHR11782">
    <property type="entry name" value="ADENOSINE/GUANOSINE DIPHOSPHATASE"/>
    <property type="match status" value="1"/>
</dbReference>
<keyword evidence="7" id="KW-0067">ATP-binding</keyword>
<feature type="region of interest" description="Disordered" evidence="9">
    <location>
        <begin position="161"/>
        <end position="192"/>
    </location>
</feature>
<evidence type="ECO:0000256" key="8">
    <source>
        <dbReference type="RuleBase" id="RU003833"/>
    </source>
</evidence>
<dbReference type="GO" id="GO:0005524">
    <property type="term" value="F:ATP binding"/>
    <property type="evidence" value="ECO:0007669"/>
    <property type="project" value="UniProtKB-KW"/>
</dbReference>
<keyword evidence="10" id="KW-1133">Transmembrane helix</keyword>
<evidence type="ECO:0000256" key="2">
    <source>
        <dbReference type="ARBA" id="ARBA00009283"/>
    </source>
</evidence>
<reference evidence="11" key="1">
    <citation type="journal article" date="2014" name="Genome Biol. Evol.">
        <title>Gene Loss Rather Than Gene Gain Is Associated with a Host Jump from Monocots to Dicots in the Smut Fungus Melanopsichium pennsylvanicum.</title>
        <authorList>
            <person name="Sharma R."/>
            <person name="Mishra B."/>
            <person name="Runge F."/>
            <person name="Thines M."/>
        </authorList>
    </citation>
    <scope>NUCLEOTIDE SEQUENCE</scope>
    <source>
        <strain evidence="11">4</strain>
    </source>
</reference>
<proteinExistence type="inferred from homology"/>
<dbReference type="Gene3D" id="3.30.420.40">
    <property type="match status" value="1"/>
</dbReference>
<dbReference type="AlphaFoldDB" id="A0A077QXV0"/>
<evidence type="ECO:0000256" key="10">
    <source>
        <dbReference type="SAM" id="Phobius"/>
    </source>
</evidence>
<dbReference type="EMBL" id="HG529507">
    <property type="protein sequence ID" value="CDI51471.1"/>
    <property type="molecule type" value="Genomic_DNA"/>
</dbReference>
<evidence type="ECO:0000256" key="1">
    <source>
        <dbReference type="ARBA" id="ARBA00004323"/>
    </source>
</evidence>
<keyword evidence="10" id="KW-0812">Transmembrane</keyword>
<name>A0A077QXV0_9BASI</name>
<comment type="function">
    <text evidence="4">After transfer of sugars to endogenous macromolecular acceptors, the enzyme converts nucleoside diphosphates to nucleoside monophosphates which in turn exit the Golgi lumen in a coupled antiporter reaction, allowing entry of additional nucleotide sugar from the cytosol.</text>
</comment>
<evidence type="ECO:0000256" key="3">
    <source>
        <dbReference type="ARBA" id="ARBA00022801"/>
    </source>
</evidence>
<evidence type="ECO:0000256" key="9">
    <source>
        <dbReference type="SAM" id="MobiDB-lite"/>
    </source>
</evidence>
<dbReference type="PROSITE" id="PS01238">
    <property type="entry name" value="GDA1_CD39_NTPASE"/>
    <property type="match status" value="1"/>
</dbReference>